<dbReference type="GO" id="GO:0005741">
    <property type="term" value="C:mitochondrial outer membrane"/>
    <property type="evidence" value="ECO:0007669"/>
    <property type="project" value="UniProtKB-SubCell"/>
</dbReference>
<dbReference type="Pfam" id="PF13414">
    <property type="entry name" value="TPR_11"/>
    <property type="match status" value="1"/>
</dbReference>
<evidence type="ECO:0000256" key="3">
    <source>
        <dbReference type="ARBA" id="ARBA00022737"/>
    </source>
</evidence>
<keyword evidence="8" id="KW-0472">Membrane</keyword>
<evidence type="ECO:0000256" key="9">
    <source>
        <dbReference type="ARBA" id="ARBA00038030"/>
    </source>
</evidence>
<organism evidence="12 13">
    <name type="scientific">Acromyrmex charruanus</name>
    <dbReference type="NCBI Taxonomy" id="2715315"/>
    <lineage>
        <taxon>Eukaryota</taxon>
        <taxon>Metazoa</taxon>
        <taxon>Ecdysozoa</taxon>
        <taxon>Arthropoda</taxon>
        <taxon>Hexapoda</taxon>
        <taxon>Insecta</taxon>
        <taxon>Pterygota</taxon>
        <taxon>Neoptera</taxon>
        <taxon>Endopterygota</taxon>
        <taxon>Hymenoptera</taxon>
        <taxon>Apocrita</taxon>
        <taxon>Aculeata</taxon>
        <taxon>Formicoidea</taxon>
        <taxon>Formicidae</taxon>
        <taxon>Myrmicinae</taxon>
        <taxon>Acromyrmex</taxon>
    </lineage>
</organism>
<comment type="subcellular location">
    <subcellularLocation>
        <location evidence="1">Mitochondrion outer membrane</location>
        <topology evidence="1">Single-pass membrane protein</topology>
    </subcellularLocation>
</comment>
<dbReference type="Pfam" id="PF00515">
    <property type="entry name" value="TPR_1"/>
    <property type="match status" value="1"/>
</dbReference>
<dbReference type="PANTHER" id="PTHR46208:SF1">
    <property type="entry name" value="MITOCHONDRIAL IMPORT RECEPTOR SUBUNIT TOM70"/>
    <property type="match status" value="1"/>
</dbReference>
<gene>
    <name evidence="12" type="primary">Tomm70_1</name>
    <name evidence="12" type="ORF">G6Z76_0011620</name>
</gene>
<evidence type="ECO:0000256" key="5">
    <source>
        <dbReference type="ARBA" id="ARBA00022803"/>
    </source>
</evidence>
<evidence type="ECO:0000313" key="12">
    <source>
        <dbReference type="EMBL" id="KAG5348335.1"/>
    </source>
</evidence>
<dbReference type="GO" id="GO:0030150">
    <property type="term" value="P:protein import into mitochondrial matrix"/>
    <property type="evidence" value="ECO:0007669"/>
    <property type="project" value="TreeGrafter"/>
</dbReference>
<dbReference type="AlphaFoldDB" id="A0A836GGV7"/>
<dbReference type="GO" id="GO:0030943">
    <property type="term" value="F:mitochondrion targeting sequence binding"/>
    <property type="evidence" value="ECO:0007669"/>
    <property type="project" value="TreeGrafter"/>
</dbReference>
<comment type="similarity">
    <text evidence="9">Belongs to the Tom70 family.</text>
</comment>
<feature type="repeat" description="TPR" evidence="10">
    <location>
        <begin position="563"/>
        <end position="596"/>
    </location>
</feature>
<feature type="region of interest" description="Disordered" evidence="11">
    <location>
        <begin position="1"/>
        <end position="26"/>
    </location>
</feature>
<dbReference type="SMART" id="SM00028">
    <property type="entry name" value="TPR"/>
    <property type="match status" value="17"/>
</dbReference>
<dbReference type="GO" id="GO:0008320">
    <property type="term" value="F:protein transmembrane transporter activity"/>
    <property type="evidence" value="ECO:0007669"/>
    <property type="project" value="TreeGrafter"/>
</dbReference>
<feature type="non-terminal residue" evidence="12">
    <location>
        <position position="1"/>
    </location>
</feature>
<dbReference type="GO" id="GO:0045039">
    <property type="term" value="P:protein insertion into mitochondrial inner membrane"/>
    <property type="evidence" value="ECO:0007669"/>
    <property type="project" value="TreeGrafter"/>
</dbReference>
<dbReference type="InterPro" id="IPR019734">
    <property type="entry name" value="TPR_rpt"/>
</dbReference>
<keyword evidence="13" id="KW-1185">Reference proteome</keyword>
<dbReference type="Proteomes" id="UP000669903">
    <property type="component" value="Unassembled WGS sequence"/>
</dbReference>
<feature type="non-terminal residue" evidence="12">
    <location>
        <position position="1070"/>
    </location>
</feature>
<dbReference type="InterPro" id="IPR011990">
    <property type="entry name" value="TPR-like_helical_dom_sf"/>
</dbReference>
<evidence type="ECO:0000256" key="4">
    <source>
        <dbReference type="ARBA" id="ARBA00022787"/>
    </source>
</evidence>
<keyword evidence="7" id="KW-0496">Mitochondrion</keyword>
<dbReference type="PROSITE" id="PS50293">
    <property type="entry name" value="TPR_REGION"/>
    <property type="match status" value="2"/>
</dbReference>
<evidence type="ECO:0000256" key="8">
    <source>
        <dbReference type="ARBA" id="ARBA00023136"/>
    </source>
</evidence>
<dbReference type="PANTHER" id="PTHR46208">
    <property type="entry name" value="MITOCHONDRIAL IMPORT RECEPTOR SUBUNIT TOM70"/>
    <property type="match status" value="1"/>
</dbReference>
<keyword evidence="4" id="KW-1000">Mitochondrion outer membrane</keyword>
<feature type="repeat" description="TPR" evidence="10">
    <location>
        <begin position="38"/>
        <end position="71"/>
    </location>
</feature>
<evidence type="ECO:0000256" key="7">
    <source>
        <dbReference type="ARBA" id="ARBA00023128"/>
    </source>
</evidence>
<keyword evidence="5 10" id="KW-0802">TPR repeat</keyword>
<evidence type="ECO:0000256" key="2">
    <source>
        <dbReference type="ARBA" id="ARBA00022692"/>
    </source>
</evidence>
<dbReference type="PROSITE" id="PS50005">
    <property type="entry name" value="TPR"/>
    <property type="match status" value="6"/>
</dbReference>
<sequence>MEHNSRASTSGTIENENGDRPPKVSSLLTDSKTLLQRAQKYKNIGNVYFKMGQYDEAIAQYNKAIDICPKEKLNDLAVFYQNIAAANEQLKKYTSVKADCTKALELNSRYTKALLRRARVLEQTGDLEAAFKDLIIACIHDNFSNKTFLAKTRELCHKLVEQQARDNLANKEFVLPSKFSIETCIASFPKDPVFLRLQHPNNFPQFLKKPLEALKNAEYDNIIPLCTEIIKSAEFDKLPPSKLEVLLLRATFYVLSGDYISAIQDFESILNSEDVSDDIKICVFVRRANLYMQLEMSEIAFKDFELAISINPRYGDIYYQRGQTYLLMERLCEAKRDFNKAIECDSNFGMAYLQTCYMDFSFAYNNMDIRLVKVAVKKLERAFKKFPNPPESIFCCNLYADIMSKTDQHYNFYKADACLVKAIQKYPEHAYVYETRGALQFKHDNVNKAIECFNKAIELDYKCEVAYKQLGKLEMQRGNVEKAVRLLDKASIICRSYVELLQIYIFRNFTKVQFDIKNELGSVPPILQLLPHLIAMEENLMEQSDWPKMISPAVELKIPLQMAQKYNNVGNVYFRIGKQDEAIAQYSKAIDICPKENVENLAIFYQNRAAAYEQLKKYSSVKADCTKALELNPKYMKALLRRARVLEQIEDLDAAMKDLTIVCVHEGFSNHASLVKADKVLDKLIIQHAEESWVHKKLILPINHDIDIYILSFPKDPVFCRLQRPENIPEFFKKPLKALKDKEYDDIIPLCTEIIKSPEFDTLSSTKLEVLLLRATFYVLLGDYSAAIQDFENVLNNEDVSDDLRINALIKRAELYMRLKDSEMSFKDFELAISINSTCSDIYYHRGRALKFMDKENEAKLEFEKAIKYNPNFSNAYIQKYYLDYSIAISNDNTRLIRAAIKTFEKTFVKYPNLPEHTMCCIMYAEMMTEIKQYQKADNYLIKAIEKNPKCASVYANRSLLHLRIDNVDKAVEYINKAIEIDEKFGRAYGALGTIEVKRGNIEEAIRLFDKGVTYCKIFKEQLEIYNLREAAKIELYIKNQLGSIPCLFREFTRFIDIEIAVELLDYLIS</sequence>
<evidence type="ECO:0000256" key="6">
    <source>
        <dbReference type="ARBA" id="ARBA00022989"/>
    </source>
</evidence>
<evidence type="ECO:0000256" key="1">
    <source>
        <dbReference type="ARBA" id="ARBA00004572"/>
    </source>
</evidence>
<dbReference type="EMBL" id="JAANIC010000092">
    <property type="protein sequence ID" value="KAG5348335.1"/>
    <property type="molecule type" value="Genomic_DNA"/>
</dbReference>
<evidence type="ECO:0000256" key="10">
    <source>
        <dbReference type="PROSITE-ProRule" id="PRU00339"/>
    </source>
</evidence>
<keyword evidence="6" id="KW-1133">Transmembrane helix</keyword>
<feature type="compositionally biased region" description="Polar residues" evidence="11">
    <location>
        <begin position="1"/>
        <end position="15"/>
    </location>
</feature>
<keyword evidence="2" id="KW-0812">Transmembrane</keyword>
<accession>A0A836GGV7</accession>
<dbReference type="SUPFAM" id="SSF48452">
    <property type="entry name" value="TPR-like"/>
    <property type="match status" value="3"/>
</dbReference>
<name>A0A836GGV7_9HYME</name>
<keyword evidence="3" id="KW-0677">Repeat</keyword>
<comment type="caution">
    <text evidence="12">The sequence shown here is derived from an EMBL/GenBank/DDBJ whole genome shotgun (WGS) entry which is preliminary data.</text>
</comment>
<dbReference type="Pfam" id="PF13181">
    <property type="entry name" value="TPR_8"/>
    <property type="match status" value="6"/>
</dbReference>
<dbReference type="Gene3D" id="1.25.40.10">
    <property type="entry name" value="Tetratricopeptide repeat domain"/>
    <property type="match status" value="4"/>
</dbReference>
<evidence type="ECO:0000256" key="11">
    <source>
        <dbReference type="SAM" id="MobiDB-lite"/>
    </source>
</evidence>
<evidence type="ECO:0000313" key="13">
    <source>
        <dbReference type="Proteomes" id="UP000669903"/>
    </source>
</evidence>
<reference evidence="12" key="1">
    <citation type="submission" date="2020-03" db="EMBL/GenBank/DDBJ databases">
        <title>Relaxed selection underlies rapid genomic changes in the transitions from sociality to social parasitism in ants.</title>
        <authorList>
            <person name="Bi X."/>
        </authorList>
    </citation>
    <scope>NUCLEOTIDE SEQUENCE</scope>
    <source>
        <strain evidence="12">BGI-DK2014a</strain>
        <tissue evidence="12">Whole body</tissue>
    </source>
</reference>
<feature type="repeat" description="TPR" evidence="10">
    <location>
        <begin position="952"/>
        <end position="985"/>
    </location>
</feature>
<feature type="repeat" description="TPR" evidence="10">
    <location>
        <begin position="430"/>
        <end position="463"/>
    </location>
</feature>
<protein>
    <submittedName>
        <fullName evidence="12">TOM70 protein</fullName>
    </submittedName>
</protein>
<proteinExistence type="inferred from homology"/>
<feature type="repeat" description="TPR" evidence="10">
    <location>
        <begin position="315"/>
        <end position="348"/>
    </location>
</feature>
<feature type="repeat" description="TPR" evidence="10">
    <location>
        <begin position="840"/>
        <end position="873"/>
    </location>
</feature>